<organism evidence="1">
    <name type="scientific">Solanum chacoense</name>
    <name type="common">Chaco potato</name>
    <dbReference type="NCBI Taxonomy" id="4108"/>
    <lineage>
        <taxon>Eukaryota</taxon>
        <taxon>Viridiplantae</taxon>
        <taxon>Streptophyta</taxon>
        <taxon>Embryophyta</taxon>
        <taxon>Tracheophyta</taxon>
        <taxon>Spermatophyta</taxon>
        <taxon>Magnoliopsida</taxon>
        <taxon>eudicotyledons</taxon>
        <taxon>Gunneridae</taxon>
        <taxon>Pentapetalae</taxon>
        <taxon>asterids</taxon>
        <taxon>lamiids</taxon>
        <taxon>Solanales</taxon>
        <taxon>Solanaceae</taxon>
        <taxon>Solanoideae</taxon>
        <taxon>Solaneae</taxon>
        <taxon>Solanum</taxon>
    </lineage>
</organism>
<accession>A0A0V0HHG5</accession>
<proteinExistence type="predicted"/>
<protein>
    <submittedName>
        <fullName evidence="1">Putative ovule protein</fullName>
    </submittedName>
</protein>
<evidence type="ECO:0000313" key="1">
    <source>
        <dbReference type="EMBL" id="JAP19434.1"/>
    </source>
</evidence>
<reference evidence="1" key="1">
    <citation type="submission" date="2015-12" db="EMBL/GenBank/DDBJ databases">
        <title>Gene expression during late stages of embryo sac development: a critical building block for successful pollen-pistil interactions.</title>
        <authorList>
            <person name="Liu Y."/>
            <person name="Joly V."/>
            <person name="Sabar M."/>
            <person name="Matton D.P."/>
        </authorList>
    </citation>
    <scope>NUCLEOTIDE SEQUENCE</scope>
</reference>
<dbReference type="AlphaFoldDB" id="A0A0V0HHG5"/>
<dbReference type="EMBL" id="GEDG01020059">
    <property type="protein sequence ID" value="JAP19434.1"/>
    <property type="molecule type" value="Transcribed_RNA"/>
</dbReference>
<name>A0A0V0HHG5_SOLCH</name>
<sequence length="80" mass="9547">MMSKGELAKHKPSLNSIRYHEEMLSCKLWQHFQLLRVNLCSLYSILIKQNQLQLLIQTTNDFHVMKNAPKIMDDVMKHFF</sequence>